<organism evidence="1 2">
    <name type="scientific">Microcystis aeruginosa NIES-298</name>
    <dbReference type="NCBI Taxonomy" id="449468"/>
    <lineage>
        <taxon>Bacteria</taxon>
        <taxon>Bacillati</taxon>
        <taxon>Cyanobacteriota</taxon>
        <taxon>Cyanophyceae</taxon>
        <taxon>Oscillatoriophycideae</taxon>
        <taxon>Chroococcales</taxon>
        <taxon>Microcystaceae</taxon>
        <taxon>Microcystis</taxon>
    </lineage>
</organism>
<evidence type="ECO:0000313" key="2">
    <source>
        <dbReference type="Proteomes" id="UP000236321"/>
    </source>
</evidence>
<reference evidence="2" key="1">
    <citation type="submission" date="2017-12" db="EMBL/GenBank/DDBJ databases">
        <title>Improved Draft Genome Sequence of Microcystis aeruginosa NIES-298, a Microcystin-Producing Cyanobacterium from Lake Kasumigaura, Japan.</title>
        <authorList>
            <person name="Yamaguchi H."/>
            <person name="Suzuki S."/>
            <person name="Kawachi M."/>
        </authorList>
    </citation>
    <scope>NUCLEOTIDE SEQUENCE [LARGE SCALE GENOMIC DNA]</scope>
    <source>
        <strain evidence="2">NIES-298</strain>
    </source>
</reference>
<proteinExistence type="predicted"/>
<accession>A0A2H6BYU4</accession>
<gene>
    <name evidence="1" type="ORF">BGM30_44560</name>
</gene>
<sequence>MGIVRMGLPNDLILMLKECSEVNSFIETGTYLGNTAYWSSQKFEQVITLEYSTEMYQQATQKYGHVENIKFLQGDSRVLLQEIVSSLKQPSMFWLDAHWSGGQTYGEEDECPLLEELEIINASPYDHIILIDDARLFLSPPPAPHRIEHWSDISAVIDCLNLVKNRYTVIIEDVIISVPNKFKPVLAQYCQDFNTKVWEEYGKQQNTKIQEGLKLILQGMKQTTLKLLPGTKKILNTMKRNG</sequence>
<name>A0A2H6BYU4_MICAE</name>
<protein>
    <submittedName>
        <fullName evidence="1">Uncharacterized protein</fullName>
    </submittedName>
</protein>
<dbReference type="Gene3D" id="3.40.50.150">
    <property type="entry name" value="Vaccinia Virus protein VP39"/>
    <property type="match status" value="1"/>
</dbReference>
<dbReference type="AlphaFoldDB" id="A0A2H6BYU4"/>
<evidence type="ECO:0000313" key="1">
    <source>
        <dbReference type="EMBL" id="GBD55363.1"/>
    </source>
</evidence>
<dbReference type="Proteomes" id="UP000236321">
    <property type="component" value="Unassembled WGS sequence"/>
</dbReference>
<dbReference type="SUPFAM" id="SSF53335">
    <property type="entry name" value="S-adenosyl-L-methionine-dependent methyltransferases"/>
    <property type="match status" value="1"/>
</dbReference>
<dbReference type="RefSeq" id="WP_103113446.1">
    <property type="nucleotide sequence ID" value="NZ_BEIU01000031.1"/>
</dbReference>
<comment type="caution">
    <text evidence="1">The sequence shown here is derived from an EMBL/GenBank/DDBJ whole genome shotgun (WGS) entry which is preliminary data.</text>
</comment>
<dbReference type="EMBL" id="BEYQ01000021">
    <property type="protein sequence ID" value="GBD55363.1"/>
    <property type="molecule type" value="Genomic_DNA"/>
</dbReference>
<dbReference type="InterPro" id="IPR029063">
    <property type="entry name" value="SAM-dependent_MTases_sf"/>
</dbReference>